<reference evidence="1" key="2">
    <citation type="submission" date="2016-06" db="EMBL/GenBank/DDBJ databases">
        <title>The genome of a short-lived fish provides insights into sex chromosome evolution and the genetic control of aging.</title>
        <authorList>
            <person name="Reichwald K."/>
            <person name="Felder M."/>
            <person name="Petzold A."/>
            <person name="Koch P."/>
            <person name="Groth M."/>
            <person name="Platzer M."/>
        </authorList>
    </citation>
    <scope>NUCLEOTIDE SEQUENCE</scope>
    <source>
        <tissue evidence="1">Brain</tissue>
    </source>
</reference>
<accession>A0A1A8H2S2</accession>
<gene>
    <name evidence="1" type="primary">PHLDA3</name>
</gene>
<feature type="non-terminal residue" evidence="1">
    <location>
        <position position="1"/>
    </location>
</feature>
<organism evidence="1">
    <name type="scientific">Nothobranchius korthausae</name>
    <dbReference type="NCBI Taxonomy" id="1143690"/>
    <lineage>
        <taxon>Eukaryota</taxon>
        <taxon>Metazoa</taxon>
        <taxon>Chordata</taxon>
        <taxon>Craniata</taxon>
        <taxon>Vertebrata</taxon>
        <taxon>Euteleostomi</taxon>
        <taxon>Actinopterygii</taxon>
        <taxon>Neopterygii</taxon>
        <taxon>Teleostei</taxon>
        <taxon>Neoteleostei</taxon>
        <taxon>Acanthomorphata</taxon>
        <taxon>Ovalentaria</taxon>
        <taxon>Atherinomorphae</taxon>
        <taxon>Cyprinodontiformes</taxon>
        <taxon>Nothobranchiidae</taxon>
        <taxon>Nothobranchius</taxon>
    </lineage>
</organism>
<protein>
    <submittedName>
        <fullName evidence="1">Pleckstrin homology-like domain, family A, member 3</fullName>
    </submittedName>
</protein>
<evidence type="ECO:0000313" key="1">
    <source>
        <dbReference type="EMBL" id="SBQ77040.1"/>
    </source>
</evidence>
<dbReference type="AlphaFoldDB" id="A0A1A8H2S2"/>
<reference evidence="1" key="1">
    <citation type="submission" date="2016-05" db="EMBL/GenBank/DDBJ databases">
        <authorList>
            <person name="Lavstsen T."/>
            <person name="Jespersen J.S."/>
        </authorList>
    </citation>
    <scope>NUCLEOTIDE SEQUENCE</scope>
    <source>
        <tissue evidence="1">Brain</tissue>
    </source>
</reference>
<sequence>GTPRWLWRSCVSRTYGPCRRAGTDTCTQHIWAAQGRMRSSNSTVCLRRRREEIKKSVDLFLGCSASNIDQKTRTFFNVTMGSDLMKLFSVMARG</sequence>
<dbReference type="EMBL" id="HAEC01008832">
    <property type="protein sequence ID" value="SBQ77040.1"/>
    <property type="molecule type" value="Transcribed_RNA"/>
</dbReference>
<name>A0A1A8H2S2_9TELE</name>
<proteinExistence type="predicted"/>